<dbReference type="InterPro" id="IPR014710">
    <property type="entry name" value="RmlC-like_jellyroll"/>
</dbReference>
<evidence type="ECO:0000313" key="8">
    <source>
        <dbReference type="Proteomes" id="UP000566711"/>
    </source>
</evidence>
<dbReference type="PRINTS" id="PR00032">
    <property type="entry name" value="HTHARAC"/>
</dbReference>
<keyword evidence="8" id="KW-1185">Reference proteome</keyword>
<dbReference type="SUPFAM" id="SSF51182">
    <property type="entry name" value="RmlC-like cupins"/>
    <property type="match status" value="1"/>
</dbReference>
<dbReference type="AlphaFoldDB" id="A0A7W2EI88"/>
<dbReference type="InterPro" id="IPR018060">
    <property type="entry name" value="HTH_AraC"/>
</dbReference>
<keyword evidence="5" id="KW-0804">Transcription</keyword>
<comment type="caution">
    <text evidence="7">The sequence shown here is derived from an EMBL/GenBank/DDBJ whole genome shotgun (WGS) entry which is preliminary data.</text>
</comment>
<dbReference type="InterPro" id="IPR009057">
    <property type="entry name" value="Homeodomain-like_sf"/>
</dbReference>
<dbReference type="PROSITE" id="PS00041">
    <property type="entry name" value="HTH_ARAC_FAMILY_1"/>
    <property type="match status" value="1"/>
</dbReference>
<sequence>MHLHPPPFEERRLTADFPMLLTPTHADLSGTDKGKHIHRHPEGQMYIALQGLIVLEAGGNRTVLPPGRLGWVPPQMAHGASVHGSKLRPGLAGYTLHLAPTLCDALPAQPQVLRLSPVASALFERMRGWPQGTPADAAEHRLMMVFLDEISRAEPDPLRLIMPRHPRLLAMATSIAENPADETDLDGWAERIGLSRRSVTRHFRAETGMSLVEWRQIARLQKGMELLTAGESVTTVAMNLGYDSVSSFIALFRRILGTTPAKFLPWGQV</sequence>
<evidence type="ECO:0000256" key="1">
    <source>
        <dbReference type="ARBA" id="ARBA00022491"/>
    </source>
</evidence>
<name>A0A7W2EI88_9BURK</name>
<dbReference type="GO" id="GO:0043565">
    <property type="term" value="F:sequence-specific DNA binding"/>
    <property type="evidence" value="ECO:0007669"/>
    <property type="project" value="InterPro"/>
</dbReference>
<dbReference type="PANTHER" id="PTHR11019">
    <property type="entry name" value="HTH-TYPE TRANSCRIPTIONAL REGULATOR NIMR"/>
    <property type="match status" value="1"/>
</dbReference>
<dbReference type="InterPro" id="IPR011051">
    <property type="entry name" value="RmlC_Cupin_sf"/>
</dbReference>
<keyword evidence="1" id="KW-0678">Repressor</keyword>
<dbReference type="InterPro" id="IPR020449">
    <property type="entry name" value="Tscrpt_reg_AraC-type_HTH"/>
</dbReference>
<dbReference type="Gene3D" id="1.10.10.60">
    <property type="entry name" value="Homeodomain-like"/>
    <property type="match status" value="1"/>
</dbReference>
<evidence type="ECO:0000313" key="7">
    <source>
        <dbReference type="EMBL" id="MBA5606414.1"/>
    </source>
</evidence>
<dbReference type="RefSeq" id="WP_182218450.1">
    <property type="nucleotide sequence ID" value="NZ_JACEZS010000010.1"/>
</dbReference>
<dbReference type="Pfam" id="PF02311">
    <property type="entry name" value="AraC_binding"/>
    <property type="match status" value="1"/>
</dbReference>
<dbReference type="Gene3D" id="2.60.120.10">
    <property type="entry name" value="Jelly Rolls"/>
    <property type="match status" value="1"/>
</dbReference>
<evidence type="ECO:0000259" key="6">
    <source>
        <dbReference type="PROSITE" id="PS01124"/>
    </source>
</evidence>
<keyword evidence="3" id="KW-0238">DNA-binding</keyword>
<feature type="domain" description="HTH araC/xylS-type" evidence="6">
    <location>
        <begin position="169"/>
        <end position="266"/>
    </location>
</feature>
<reference evidence="7 8" key="1">
    <citation type="submission" date="2020-07" db="EMBL/GenBank/DDBJ databases">
        <title>Novel species isolated from subtropical streams in China.</title>
        <authorList>
            <person name="Lu H."/>
        </authorList>
    </citation>
    <scope>NUCLEOTIDE SEQUENCE [LARGE SCALE GENOMIC DNA]</scope>
    <source>
        <strain evidence="7 8">FT3S</strain>
    </source>
</reference>
<dbReference type="PANTHER" id="PTHR11019:SF199">
    <property type="entry name" value="HTH-TYPE TRANSCRIPTIONAL REGULATOR NIMR"/>
    <property type="match status" value="1"/>
</dbReference>
<gene>
    <name evidence="7" type="ORF">H3H36_13735</name>
</gene>
<proteinExistence type="predicted"/>
<dbReference type="InterPro" id="IPR003313">
    <property type="entry name" value="AraC-bd"/>
</dbReference>
<organism evidence="7 8">
    <name type="scientific">Rugamonas fusca</name>
    <dbReference type="NCBI Taxonomy" id="2758568"/>
    <lineage>
        <taxon>Bacteria</taxon>
        <taxon>Pseudomonadati</taxon>
        <taxon>Pseudomonadota</taxon>
        <taxon>Betaproteobacteria</taxon>
        <taxon>Burkholderiales</taxon>
        <taxon>Oxalobacteraceae</taxon>
        <taxon>Telluria group</taxon>
        <taxon>Rugamonas</taxon>
    </lineage>
</organism>
<dbReference type="GO" id="GO:0003700">
    <property type="term" value="F:DNA-binding transcription factor activity"/>
    <property type="evidence" value="ECO:0007669"/>
    <property type="project" value="InterPro"/>
</dbReference>
<dbReference type="PROSITE" id="PS01124">
    <property type="entry name" value="HTH_ARAC_FAMILY_2"/>
    <property type="match status" value="1"/>
</dbReference>
<dbReference type="FunFam" id="1.10.10.60:FF:000132">
    <property type="entry name" value="AraC family transcriptional regulator"/>
    <property type="match status" value="1"/>
</dbReference>
<dbReference type="InterPro" id="IPR018062">
    <property type="entry name" value="HTH_AraC-typ_CS"/>
</dbReference>
<protein>
    <submittedName>
        <fullName evidence="7">Helix-turn-helix transcriptional regulator</fullName>
    </submittedName>
</protein>
<evidence type="ECO:0000256" key="2">
    <source>
        <dbReference type="ARBA" id="ARBA00023015"/>
    </source>
</evidence>
<accession>A0A7W2EI88</accession>
<keyword evidence="4" id="KW-0010">Activator</keyword>
<dbReference type="SMART" id="SM00342">
    <property type="entry name" value="HTH_ARAC"/>
    <property type="match status" value="1"/>
</dbReference>
<dbReference type="Proteomes" id="UP000566711">
    <property type="component" value="Unassembled WGS sequence"/>
</dbReference>
<evidence type="ECO:0000256" key="4">
    <source>
        <dbReference type="ARBA" id="ARBA00023159"/>
    </source>
</evidence>
<dbReference type="Pfam" id="PF12833">
    <property type="entry name" value="HTH_18"/>
    <property type="match status" value="1"/>
</dbReference>
<dbReference type="SUPFAM" id="SSF46689">
    <property type="entry name" value="Homeodomain-like"/>
    <property type="match status" value="1"/>
</dbReference>
<dbReference type="EMBL" id="JACEZS010000010">
    <property type="protein sequence ID" value="MBA5606414.1"/>
    <property type="molecule type" value="Genomic_DNA"/>
</dbReference>
<evidence type="ECO:0000256" key="3">
    <source>
        <dbReference type="ARBA" id="ARBA00023125"/>
    </source>
</evidence>
<keyword evidence="2" id="KW-0805">Transcription regulation</keyword>
<evidence type="ECO:0000256" key="5">
    <source>
        <dbReference type="ARBA" id="ARBA00023163"/>
    </source>
</evidence>